<proteinExistence type="inferred from homology"/>
<dbReference type="EMBL" id="JELX01003453">
    <property type="protein sequence ID" value="KYF52194.1"/>
    <property type="molecule type" value="Genomic_DNA"/>
</dbReference>
<organism evidence="4 5">
    <name type="scientific">Sorangium cellulosum</name>
    <name type="common">Polyangium cellulosum</name>
    <dbReference type="NCBI Taxonomy" id="56"/>
    <lineage>
        <taxon>Bacteria</taxon>
        <taxon>Pseudomonadati</taxon>
        <taxon>Myxococcota</taxon>
        <taxon>Polyangia</taxon>
        <taxon>Polyangiales</taxon>
        <taxon>Polyangiaceae</taxon>
        <taxon>Sorangium</taxon>
    </lineage>
</organism>
<dbReference type="Pfam" id="PF22178">
    <property type="entry name" value="Gp5_trimer_C"/>
    <property type="match status" value="1"/>
</dbReference>
<comment type="similarity">
    <text evidence="1">Belongs to the VgrG protein family.</text>
</comment>
<protein>
    <submittedName>
        <fullName evidence="4">Uncharacterized protein</fullName>
    </submittedName>
</protein>
<dbReference type="Gene3D" id="2.30.110.50">
    <property type="match status" value="1"/>
</dbReference>
<dbReference type="Gene3D" id="3.55.50.10">
    <property type="entry name" value="Baseplate protein-like domains"/>
    <property type="match status" value="1"/>
</dbReference>
<feature type="domain" description="Gp5/Type VI secretion system Vgr C-terminal trimerisation" evidence="3">
    <location>
        <begin position="468"/>
        <end position="572"/>
    </location>
</feature>
<accession>A0A150P912</accession>
<feature type="domain" description="Gp5/Type VI secretion system Vgr protein OB-fold" evidence="2">
    <location>
        <begin position="382"/>
        <end position="451"/>
    </location>
</feature>
<dbReference type="Gene3D" id="4.10.220.110">
    <property type="match status" value="1"/>
</dbReference>
<dbReference type="InterPro" id="IPR054030">
    <property type="entry name" value="Gp5_Vgr_C"/>
</dbReference>
<dbReference type="NCBIfam" id="TIGR01646">
    <property type="entry name" value="vgr_GE"/>
    <property type="match status" value="1"/>
</dbReference>
<evidence type="ECO:0000259" key="2">
    <source>
        <dbReference type="Pfam" id="PF04717"/>
    </source>
</evidence>
<dbReference type="Proteomes" id="UP000075604">
    <property type="component" value="Unassembled WGS sequence"/>
</dbReference>
<dbReference type="InterPro" id="IPR006531">
    <property type="entry name" value="Gp5/Vgr_OB"/>
</dbReference>
<dbReference type="InterPro" id="IPR006533">
    <property type="entry name" value="T6SS_Vgr_RhsGE"/>
</dbReference>
<dbReference type="AlphaFoldDB" id="A0A150P912"/>
<dbReference type="Pfam" id="PF05954">
    <property type="entry name" value="Phage_GPD"/>
    <property type="match status" value="1"/>
</dbReference>
<dbReference type="Pfam" id="PF04717">
    <property type="entry name" value="Phage_base_V"/>
    <property type="match status" value="1"/>
</dbReference>
<evidence type="ECO:0000313" key="5">
    <source>
        <dbReference type="Proteomes" id="UP000075604"/>
    </source>
</evidence>
<dbReference type="SUPFAM" id="SSF69349">
    <property type="entry name" value="Phage fibre proteins"/>
    <property type="match status" value="1"/>
</dbReference>
<name>A0A150P912_SORCE</name>
<evidence type="ECO:0000259" key="3">
    <source>
        <dbReference type="Pfam" id="PF22178"/>
    </source>
</evidence>
<evidence type="ECO:0000256" key="1">
    <source>
        <dbReference type="ARBA" id="ARBA00005558"/>
    </source>
</evidence>
<dbReference type="Gene3D" id="2.40.50.230">
    <property type="entry name" value="Gp5 N-terminal domain"/>
    <property type="match status" value="1"/>
</dbReference>
<comment type="caution">
    <text evidence="4">The sequence shown here is derived from an EMBL/GenBank/DDBJ whole genome shotgun (WGS) entry which is preliminary data.</text>
</comment>
<evidence type="ECO:0000313" key="4">
    <source>
        <dbReference type="EMBL" id="KYF52194.1"/>
    </source>
</evidence>
<dbReference type="SUPFAM" id="SSF69255">
    <property type="entry name" value="gp5 N-terminal domain-like"/>
    <property type="match status" value="1"/>
</dbReference>
<dbReference type="InterPro" id="IPR037026">
    <property type="entry name" value="Vgr_OB-fold_dom_sf"/>
</dbReference>
<reference evidence="4 5" key="1">
    <citation type="submission" date="2014-02" db="EMBL/GenBank/DDBJ databases">
        <title>The small core and large imbalanced accessory genome model reveals a collaborative survival strategy of Sorangium cellulosum strains in nature.</title>
        <authorList>
            <person name="Han K."/>
            <person name="Peng R."/>
            <person name="Blom J."/>
            <person name="Li Y.-Z."/>
        </authorList>
    </citation>
    <scope>NUCLEOTIDE SEQUENCE [LARGE SCALE GENOMIC DNA]</scope>
    <source>
        <strain evidence="4 5">So0157-18</strain>
    </source>
</reference>
<dbReference type="NCBIfam" id="TIGR03361">
    <property type="entry name" value="VI_Rhs_Vgr"/>
    <property type="match status" value="1"/>
</dbReference>
<dbReference type="SUPFAM" id="SSF69279">
    <property type="entry name" value="Phage tail proteins"/>
    <property type="match status" value="2"/>
</dbReference>
<dbReference type="InterPro" id="IPR017847">
    <property type="entry name" value="T6SS_RhsGE_Vgr_subset"/>
</dbReference>
<gene>
    <name evidence="4" type="ORF">BE04_10250</name>
</gene>
<sequence>MAIDVRLTFPRSGVTGFEVHQLDYRDALNELFELTLDVVSTDPEVDLSSVVGEEIVVELDGEPLLKRVHGIVRRVRQLSAEPTGVSRYELAVVPPLWLATRGADHRIFQDLTADDVCKVVAGAYGGRIPAPRSRIASPDRPAREYRVQYGETDFDFMFRALAEEGLISYFDHGSGSSDWVLTEDTAFTDGGAPRVPFVPPAGAGMSAAGPTVSFIAITSSIETSMVTVRDYDFKKPEYVLEQRAEASQRAFVREATLERYEFATNRFTAATEKHGEALARRALEEARSERRVLECHTSFALGAGGRFTVEEHPRADVNGQLLVIRSRCTVTEGADGHPVRRHALVCVPAGDPWRPARRPKPRIFGTQTAFVVGNKAGVDEIDVDEHGRVKVEFRWDRRDLHEGNPTRFVRVSQGWAGLDYGMVMLPRVNEEVIIAYLDGDPDEPVVVGRLHNAWSASPLKLPAEKTRSIWKSKTSPGGEGFNQIMMEDKRGEELLELHAHRNNVVTVGAQQAVDVGGDQEVHVGGKRGDHVEGAVEEDYDTSLKTTIGGKQETTAKDVVERYASQDTEMAGRKHTKAGAVDEDFESLETTVEGLHKDKFGTMKLEGGAVEWRVGALDWEAKGLKWTLGGGGSIKAPSFVIDAPEFKVTNAGSHKETKGFVETLQAAWDERTIRKASVISAEKKFVILESKFYGFSTNVGMVKNDMCVLKIDRAAYRMRNTPTELGKSMSSIRQSGLSTLIAGIVTFV</sequence>